<comment type="caution">
    <text evidence="1">The sequence shown here is derived from an EMBL/GenBank/DDBJ whole genome shotgun (WGS) entry which is preliminary data.</text>
</comment>
<dbReference type="PANTHER" id="PTHR35399">
    <property type="entry name" value="SLR8030 PROTEIN"/>
    <property type="match status" value="1"/>
</dbReference>
<sequence>MVRDADTGSNPTDNPALSDLIATRISRRSLLGGGAAMAAVGLLGVSNATPAGASTGARGTGELIEFTEVPVSSADTLVVPEGYVAQVLIPWGTPLSTSGPAWKKDASNTAEEQAVQIGMHHDGMKYFPLKSGASGSSKGLLVLNHEYVDPIMLTPDGATPMTPEKVAKGLAAHGVTVIEIREKKGVWAPADSEYNRRITGTTPVTFSGPVGPDHPALAANNPPMGTLNNCANGFTPWNTYLTCEENWNGTFGTTSTTWTPSATERRYGITAAGFNYNWHLVDPRFDVAVNPKELNRFGWVVEIDPFDPESTPVKRTALGRIKHESATFTEGSQGRAVIYTGDDENGDYFYKFVGSDSWRQLRQQRKSPLDHGTLYVAKFANDGSGTWVPLVFGQGALTAANGWTDQADVLLRTREAADAVGATKLDRPEWVTVHPETGEVYVTLTNGTQGATTGPDSPNPRPNNIYGHILRISEAGGDNGALTFEWDIAFFAGDPGYLPEGALVPPGQTLFGSPDGLYFDRDGRLWIETDISNSSQNLASRKYDRIGNNALLAADPATGVVRRFLTGPRGSEITGITQTPDSCNLFVNIQHPGETTTAWGTPTPANPRVVSNWPDFDPAGRPRPATVVIRKKDGGKIGT</sequence>
<dbReference type="Pfam" id="PF05787">
    <property type="entry name" value="PhoX"/>
    <property type="match status" value="1"/>
</dbReference>
<evidence type="ECO:0000313" key="1">
    <source>
        <dbReference type="EMBL" id="MBL7629687.1"/>
    </source>
</evidence>
<dbReference type="SUPFAM" id="SSF101898">
    <property type="entry name" value="NHL repeat"/>
    <property type="match status" value="1"/>
</dbReference>
<evidence type="ECO:0000313" key="2">
    <source>
        <dbReference type="Proteomes" id="UP000604475"/>
    </source>
</evidence>
<reference evidence="1" key="1">
    <citation type="submission" date="2020-12" db="EMBL/GenBank/DDBJ databases">
        <title>Genomic characterization of non-nitrogen-fixing Frankia strains.</title>
        <authorList>
            <person name="Carlos-Shanley C."/>
            <person name="Guerra T."/>
            <person name="Hahn D."/>
        </authorList>
    </citation>
    <scope>NUCLEOTIDE SEQUENCE</scope>
    <source>
        <strain evidence="1">CN6</strain>
    </source>
</reference>
<dbReference type="InterPro" id="IPR006311">
    <property type="entry name" value="TAT_signal"/>
</dbReference>
<dbReference type="InterPro" id="IPR008557">
    <property type="entry name" value="PhoX"/>
</dbReference>
<accession>A0A937UQ02</accession>
<dbReference type="EMBL" id="JAEACQ010000234">
    <property type="protein sequence ID" value="MBL7629687.1"/>
    <property type="molecule type" value="Genomic_DNA"/>
</dbReference>
<name>A0A937UQ02_9ACTN</name>
<dbReference type="PANTHER" id="PTHR35399:SF2">
    <property type="entry name" value="DUF839 DOMAIN-CONTAINING PROTEIN"/>
    <property type="match status" value="1"/>
</dbReference>
<protein>
    <submittedName>
        <fullName evidence="1">PhoX family phosphatase</fullName>
    </submittedName>
</protein>
<dbReference type="Proteomes" id="UP000604475">
    <property type="component" value="Unassembled WGS sequence"/>
</dbReference>
<keyword evidence="2" id="KW-1185">Reference proteome</keyword>
<dbReference type="PROSITE" id="PS51318">
    <property type="entry name" value="TAT"/>
    <property type="match status" value="1"/>
</dbReference>
<gene>
    <name evidence="1" type="ORF">I7412_21440</name>
</gene>
<organism evidence="1 2">
    <name type="scientific">Frankia nepalensis</name>
    <dbReference type="NCBI Taxonomy" id="1836974"/>
    <lineage>
        <taxon>Bacteria</taxon>
        <taxon>Bacillati</taxon>
        <taxon>Actinomycetota</taxon>
        <taxon>Actinomycetes</taxon>
        <taxon>Frankiales</taxon>
        <taxon>Frankiaceae</taxon>
        <taxon>Frankia</taxon>
    </lineage>
</organism>
<proteinExistence type="predicted"/>
<dbReference type="AlphaFoldDB" id="A0A937UQ02"/>